<evidence type="ECO:0000256" key="5">
    <source>
        <dbReference type="ARBA" id="ARBA00022989"/>
    </source>
</evidence>
<feature type="transmembrane region" description="Helical" evidence="7">
    <location>
        <begin position="116"/>
        <end position="140"/>
    </location>
</feature>
<name>A0A2S8AGU2_9FLAO</name>
<evidence type="ECO:0000256" key="4">
    <source>
        <dbReference type="ARBA" id="ARBA00022692"/>
    </source>
</evidence>
<comment type="similarity">
    <text evidence="2">Belongs to the bacterial sugar transferase family.</text>
</comment>
<dbReference type="OrthoDB" id="9808602at2"/>
<feature type="domain" description="Bacterial sugar transferase" evidence="8">
    <location>
        <begin position="280"/>
        <end position="463"/>
    </location>
</feature>
<keyword evidence="6 7" id="KW-0472">Membrane</keyword>
<evidence type="ECO:0000256" key="7">
    <source>
        <dbReference type="SAM" id="Phobius"/>
    </source>
</evidence>
<evidence type="ECO:0000256" key="2">
    <source>
        <dbReference type="ARBA" id="ARBA00006464"/>
    </source>
</evidence>
<dbReference type="RefSeq" id="WP_105245527.1">
    <property type="nucleotide sequence ID" value="NZ_PSZM01000001.1"/>
</dbReference>
<keyword evidence="3 9" id="KW-0808">Transferase</keyword>
<feature type="transmembrane region" description="Helical" evidence="7">
    <location>
        <begin position="282"/>
        <end position="309"/>
    </location>
</feature>
<proteinExistence type="inferred from homology"/>
<protein>
    <submittedName>
        <fullName evidence="9">Undecaprenyl-phosphate glucose phosphotransferase</fullName>
    </submittedName>
</protein>
<evidence type="ECO:0000313" key="9">
    <source>
        <dbReference type="EMBL" id="PQL95486.1"/>
    </source>
</evidence>
<keyword evidence="10" id="KW-1185">Reference proteome</keyword>
<dbReference type="AlphaFoldDB" id="A0A2S8AGU2"/>
<dbReference type="GO" id="GO:0016780">
    <property type="term" value="F:phosphotransferase activity, for other substituted phosphate groups"/>
    <property type="evidence" value="ECO:0007669"/>
    <property type="project" value="TreeGrafter"/>
</dbReference>
<keyword evidence="4 7" id="KW-0812">Transmembrane</keyword>
<dbReference type="NCBIfam" id="TIGR03025">
    <property type="entry name" value="EPS_sugtrans"/>
    <property type="match status" value="1"/>
</dbReference>
<dbReference type="PANTHER" id="PTHR30576">
    <property type="entry name" value="COLANIC BIOSYNTHESIS UDP-GLUCOSE LIPID CARRIER TRANSFERASE"/>
    <property type="match status" value="1"/>
</dbReference>
<dbReference type="Proteomes" id="UP000238042">
    <property type="component" value="Unassembled WGS sequence"/>
</dbReference>
<evidence type="ECO:0000256" key="3">
    <source>
        <dbReference type="ARBA" id="ARBA00022679"/>
    </source>
</evidence>
<dbReference type="InterPro" id="IPR017475">
    <property type="entry name" value="EPS_sugar_tfrase"/>
</dbReference>
<accession>A0A2S8AGU2</accession>
<feature type="transmembrane region" description="Helical" evidence="7">
    <location>
        <begin position="12"/>
        <end position="30"/>
    </location>
</feature>
<feature type="transmembrane region" description="Helical" evidence="7">
    <location>
        <begin position="88"/>
        <end position="104"/>
    </location>
</feature>
<dbReference type="GO" id="GO:0016020">
    <property type="term" value="C:membrane"/>
    <property type="evidence" value="ECO:0007669"/>
    <property type="project" value="UniProtKB-SubCell"/>
</dbReference>
<evidence type="ECO:0000256" key="1">
    <source>
        <dbReference type="ARBA" id="ARBA00004141"/>
    </source>
</evidence>
<dbReference type="PANTHER" id="PTHR30576:SF0">
    <property type="entry name" value="UNDECAPRENYL-PHOSPHATE N-ACETYLGALACTOSAMINYL 1-PHOSPHATE TRANSFERASE-RELATED"/>
    <property type="match status" value="1"/>
</dbReference>
<feature type="transmembrane region" description="Helical" evidence="7">
    <location>
        <begin position="50"/>
        <end position="67"/>
    </location>
</feature>
<evidence type="ECO:0000256" key="6">
    <source>
        <dbReference type="ARBA" id="ARBA00023136"/>
    </source>
</evidence>
<comment type="caution">
    <text evidence="9">The sequence shown here is derived from an EMBL/GenBank/DDBJ whole genome shotgun (WGS) entry which is preliminary data.</text>
</comment>
<dbReference type="Pfam" id="PF13727">
    <property type="entry name" value="CoA_binding_3"/>
    <property type="match status" value="1"/>
</dbReference>
<reference evidence="9 10" key="1">
    <citation type="submission" date="2018-02" db="EMBL/GenBank/DDBJ databases">
        <title>Genome sequences of Apibacter spp., gut symbionts of Asian honey bees.</title>
        <authorList>
            <person name="Kwong W.K."/>
            <person name="Steele M.I."/>
            <person name="Moran N.A."/>
        </authorList>
    </citation>
    <scope>NUCLEOTIDE SEQUENCE [LARGE SCALE GENOMIC DNA]</scope>
    <source>
        <strain evidence="10">wkB301</strain>
    </source>
</reference>
<comment type="subcellular location">
    <subcellularLocation>
        <location evidence="1">Membrane</location>
        <topology evidence="1">Multi-pass membrane protein</topology>
    </subcellularLocation>
</comment>
<dbReference type="InterPro" id="IPR003362">
    <property type="entry name" value="Bact_transf"/>
</dbReference>
<gene>
    <name evidence="9" type="ORF">C4S77_01445</name>
</gene>
<dbReference type="Pfam" id="PF02397">
    <property type="entry name" value="Bac_transf"/>
    <property type="match status" value="1"/>
</dbReference>
<keyword evidence="5 7" id="KW-1133">Transmembrane helix</keyword>
<sequence length="471" mass="55977">MIQHIRYSKNIFLILQLLDLVFFISFFLLFLKYQYLQNGEVRTIEQLIKLHYKALILFIFSWCFISINTNIYKISRLDSLYSILKNNLYQTLLFSIVVFAVSGFKTSDLFSPKLSIIYLAILFFFTSLTRIFLFILLKIYRSFGGNIRKVIFIDENSNTQSFINLLSKRKDYGFVNFGIFLFDIKSDLRQKRYNFDLNDLKCFLLEESIQIIFFSLNGKLLESIQDEVVLLSQKCHIDIRFIPNTLYDPFNNLKLKYYDTFPILTFDNFPLDKIWNRILKRIFDIVFSLFIIVFVFSWLFPIIIIIILIDSGKPIFYLQKRVGLYGKIFYCYKFRTMKKSKENDIKATVKGDSRITRIGKILRKTSLDELPQFFNVLFGNMSVVGPRPHMVLQDEYYSEEMRRYTLRHYVKPGITGLAQIKGFRGQISSKEDIQKRIISDIYYIKNWSFILDIFIIIRTFFKTVGGDKKAF</sequence>
<organism evidence="9 10">
    <name type="scientific">Apibacter adventoris</name>
    <dbReference type="NCBI Taxonomy" id="1679466"/>
    <lineage>
        <taxon>Bacteria</taxon>
        <taxon>Pseudomonadati</taxon>
        <taxon>Bacteroidota</taxon>
        <taxon>Flavobacteriia</taxon>
        <taxon>Flavobacteriales</taxon>
        <taxon>Weeksellaceae</taxon>
        <taxon>Apibacter</taxon>
    </lineage>
</organism>
<evidence type="ECO:0000259" key="8">
    <source>
        <dbReference type="Pfam" id="PF02397"/>
    </source>
</evidence>
<dbReference type="EMBL" id="PSZM01000001">
    <property type="protein sequence ID" value="PQL95486.1"/>
    <property type="molecule type" value="Genomic_DNA"/>
</dbReference>
<evidence type="ECO:0000313" key="10">
    <source>
        <dbReference type="Proteomes" id="UP000238042"/>
    </source>
</evidence>